<comment type="caution">
    <text evidence="2">The sequence shown here is derived from an EMBL/GenBank/DDBJ whole genome shotgun (WGS) entry which is preliminary data.</text>
</comment>
<keyword evidence="3" id="KW-1185">Reference proteome</keyword>
<feature type="region of interest" description="Disordered" evidence="1">
    <location>
        <begin position="1"/>
        <end position="53"/>
    </location>
</feature>
<protein>
    <submittedName>
        <fullName evidence="2">Uncharacterized protein</fullName>
    </submittedName>
</protein>
<dbReference type="AlphaFoldDB" id="A0A8H6MXE7"/>
<gene>
    <name evidence="2" type="ORF">CSOJ01_05503</name>
</gene>
<dbReference type="Proteomes" id="UP000652219">
    <property type="component" value="Unassembled WGS sequence"/>
</dbReference>
<evidence type="ECO:0000256" key="1">
    <source>
        <dbReference type="SAM" id="MobiDB-lite"/>
    </source>
</evidence>
<proteinExistence type="predicted"/>
<feature type="region of interest" description="Disordered" evidence="1">
    <location>
        <begin position="90"/>
        <end position="109"/>
    </location>
</feature>
<sequence length="109" mass="12547">MGFSTQTSLKSDKVRPSTSQDPGVAVHLAGQRQDHLNSEQRLQSALETPVQEADQAMHMKQDEYEELYHTEHTHNGRERDTYQTRKLRFEREDEAPEGDISSRPLQILA</sequence>
<name>A0A8H6MXE7_9PEZI</name>
<reference evidence="2 3" key="1">
    <citation type="journal article" date="2020" name="Phytopathology">
        <title>Genome Sequence Resources of Colletotrichum truncatum, C. plurivorum, C. musicola, and C. sojae: Four Species Pathogenic to Soybean (Glycine max).</title>
        <authorList>
            <person name="Rogerio F."/>
            <person name="Boufleur T.R."/>
            <person name="Ciampi-Guillardi M."/>
            <person name="Sukno S.A."/>
            <person name="Thon M.R."/>
            <person name="Massola Junior N.S."/>
            <person name="Baroncelli R."/>
        </authorList>
    </citation>
    <scope>NUCLEOTIDE SEQUENCE [LARGE SCALE GENOMIC DNA]</scope>
    <source>
        <strain evidence="2 3">LFN0009</strain>
    </source>
</reference>
<evidence type="ECO:0000313" key="3">
    <source>
        <dbReference type="Proteomes" id="UP000652219"/>
    </source>
</evidence>
<dbReference type="EMBL" id="WIGN01000070">
    <property type="protein sequence ID" value="KAF6811775.1"/>
    <property type="molecule type" value="Genomic_DNA"/>
</dbReference>
<organism evidence="2 3">
    <name type="scientific">Colletotrichum sojae</name>
    <dbReference type="NCBI Taxonomy" id="2175907"/>
    <lineage>
        <taxon>Eukaryota</taxon>
        <taxon>Fungi</taxon>
        <taxon>Dikarya</taxon>
        <taxon>Ascomycota</taxon>
        <taxon>Pezizomycotina</taxon>
        <taxon>Sordariomycetes</taxon>
        <taxon>Hypocreomycetidae</taxon>
        <taxon>Glomerellales</taxon>
        <taxon>Glomerellaceae</taxon>
        <taxon>Colletotrichum</taxon>
        <taxon>Colletotrichum orchidearum species complex</taxon>
    </lineage>
</organism>
<evidence type="ECO:0000313" key="2">
    <source>
        <dbReference type="EMBL" id="KAF6811775.1"/>
    </source>
</evidence>
<accession>A0A8H6MXE7</accession>